<keyword evidence="6" id="KW-0482">Metalloprotease</keyword>
<dbReference type="PANTHER" id="PTHR30471:SF3">
    <property type="entry name" value="UPF0758 PROTEIN YEES-RELATED"/>
    <property type="match status" value="1"/>
</dbReference>
<name>A0A1G9T437_9BACI</name>
<dbReference type="CDD" id="cd08071">
    <property type="entry name" value="MPN_DUF2466"/>
    <property type="match status" value="1"/>
</dbReference>
<dbReference type="GO" id="GO:0006508">
    <property type="term" value="P:proteolysis"/>
    <property type="evidence" value="ECO:0007669"/>
    <property type="project" value="UniProtKB-KW"/>
</dbReference>
<dbReference type="InterPro" id="IPR020891">
    <property type="entry name" value="UPF0758_CS"/>
</dbReference>
<keyword evidence="5" id="KW-0862">Zinc</keyword>
<dbReference type="PROSITE" id="PS50249">
    <property type="entry name" value="MPN"/>
    <property type="match status" value="1"/>
</dbReference>
<evidence type="ECO:0000313" key="8">
    <source>
        <dbReference type="EMBL" id="SDM42514.1"/>
    </source>
</evidence>
<dbReference type="AlphaFoldDB" id="A0A1G9T437"/>
<evidence type="ECO:0000256" key="6">
    <source>
        <dbReference type="ARBA" id="ARBA00023049"/>
    </source>
</evidence>
<keyword evidence="4" id="KW-0378">Hydrolase</keyword>
<dbReference type="InterPro" id="IPR001405">
    <property type="entry name" value="UPF0758"/>
</dbReference>
<evidence type="ECO:0000313" key="9">
    <source>
        <dbReference type="Proteomes" id="UP000182347"/>
    </source>
</evidence>
<keyword evidence="3" id="KW-0479">Metal-binding</keyword>
<dbReference type="InterPro" id="IPR037518">
    <property type="entry name" value="MPN"/>
</dbReference>
<dbReference type="RefSeq" id="WP_074599352.1">
    <property type="nucleotide sequence ID" value="NZ_FNHF01000003.1"/>
</dbReference>
<evidence type="ECO:0000256" key="5">
    <source>
        <dbReference type="ARBA" id="ARBA00022833"/>
    </source>
</evidence>
<evidence type="ECO:0000256" key="1">
    <source>
        <dbReference type="ARBA" id="ARBA00010243"/>
    </source>
</evidence>
<feature type="domain" description="MPN" evidence="7">
    <location>
        <begin position="48"/>
        <end position="170"/>
    </location>
</feature>
<organism evidence="8 9">
    <name type="scientific">Sediminibacillus halophilus</name>
    <dbReference type="NCBI Taxonomy" id="482461"/>
    <lineage>
        <taxon>Bacteria</taxon>
        <taxon>Bacillati</taxon>
        <taxon>Bacillota</taxon>
        <taxon>Bacilli</taxon>
        <taxon>Bacillales</taxon>
        <taxon>Bacillaceae</taxon>
        <taxon>Sediminibacillus</taxon>
    </lineage>
</organism>
<dbReference type="GO" id="GO:0046872">
    <property type="term" value="F:metal ion binding"/>
    <property type="evidence" value="ECO:0007669"/>
    <property type="project" value="UniProtKB-KW"/>
</dbReference>
<dbReference type="Gene3D" id="3.40.140.10">
    <property type="entry name" value="Cytidine Deaminase, domain 2"/>
    <property type="match status" value="1"/>
</dbReference>
<dbReference type="EMBL" id="FNHF01000003">
    <property type="protein sequence ID" value="SDM42514.1"/>
    <property type="molecule type" value="Genomic_DNA"/>
</dbReference>
<keyword evidence="2" id="KW-0645">Protease</keyword>
<evidence type="ECO:0000259" key="7">
    <source>
        <dbReference type="PROSITE" id="PS50249"/>
    </source>
</evidence>
<reference evidence="9" key="1">
    <citation type="submission" date="2016-10" db="EMBL/GenBank/DDBJ databases">
        <authorList>
            <person name="Varghese N."/>
            <person name="Submissions S."/>
        </authorList>
    </citation>
    <scope>NUCLEOTIDE SEQUENCE [LARGE SCALE GENOMIC DNA]</scope>
    <source>
        <strain evidence="9">CGMCC 1.6199</strain>
    </source>
</reference>
<comment type="similarity">
    <text evidence="1">Belongs to the UPF0758 family.</text>
</comment>
<protein>
    <submittedName>
        <fullName evidence="8">DNA repair protein RadC</fullName>
    </submittedName>
</protein>
<dbReference type="OrthoDB" id="9804482at2"/>
<dbReference type="PANTHER" id="PTHR30471">
    <property type="entry name" value="DNA REPAIR PROTEIN RADC"/>
    <property type="match status" value="1"/>
</dbReference>
<dbReference type="PROSITE" id="PS01302">
    <property type="entry name" value="UPF0758"/>
    <property type="match status" value="1"/>
</dbReference>
<dbReference type="Proteomes" id="UP000182347">
    <property type="component" value="Unassembled WGS sequence"/>
</dbReference>
<keyword evidence="9" id="KW-1185">Reference proteome</keyword>
<dbReference type="InterPro" id="IPR025657">
    <property type="entry name" value="RadC_JAB"/>
</dbReference>
<gene>
    <name evidence="8" type="ORF">SAMN05216244_2430</name>
</gene>
<evidence type="ECO:0000256" key="4">
    <source>
        <dbReference type="ARBA" id="ARBA00022801"/>
    </source>
</evidence>
<dbReference type="GO" id="GO:0008237">
    <property type="term" value="F:metallopeptidase activity"/>
    <property type="evidence" value="ECO:0007669"/>
    <property type="project" value="UniProtKB-KW"/>
</dbReference>
<accession>A0A1G9T437</accession>
<evidence type="ECO:0000256" key="3">
    <source>
        <dbReference type="ARBA" id="ARBA00022723"/>
    </source>
</evidence>
<sequence>MKQLYTGERVKQLSILQEDNYKQLPAKRVNIVSLKLLKESSILYKKRTIRSPEDGYELIKQFLGDVDREHFLVICLNTKNQPTSLNVCHIGSLNASIVHPREVFKPAILSNAASIIVGHNHPSGQPEPSQEDIHVTKRISEAGKIVGIDLLDHIIIGEDKFISLKEKGYL</sequence>
<evidence type="ECO:0000256" key="2">
    <source>
        <dbReference type="ARBA" id="ARBA00022670"/>
    </source>
</evidence>
<dbReference type="Pfam" id="PF04002">
    <property type="entry name" value="RadC"/>
    <property type="match status" value="1"/>
</dbReference>
<proteinExistence type="inferred from homology"/>
<dbReference type="NCBIfam" id="TIGR00608">
    <property type="entry name" value="radc"/>
    <property type="match status" value="1"/>
</dbReference>
<dbReference type="STRING" id="482461.SAMN05216244_2430"/>